<evidence type="ECO:0000313" key="3">
    <source>
        <dbReference type="Proteomes" id="UP000199045"/>
    </source>
</evidence>
<proteinExistence type="predicted"/>
<dbReference type="EMBL" id="FNBN01000010">
    <property type="protein sequence ID" value="SDH28369.1"/>
    <property type="molecule type" value="Genomic_DNA"/>
</dbReference>
<reference evidence="2 3" key="1">
    <citation type="submission" date="2016-10" db="EMBL/GenBank/DDBJ databases">
        <authorList>
            <person name="de Groot N.N."/>
        </authorList>
    </citation>
    <scope>NUCLEOTIDE SEQUENCE [LARGE SCALE GENOMIC DNA]</scope>
    <source>
        <strain evidence="2 3">DSM 527</strain>
    </source>
</reference>
<organism evidence="2 3">
    <name type="scientific">Chitinophaga filiformis</name>
    <name type="common">Myxococcus filiformis</name>
    <name type="synonym">Flexibacter filiformis</name>
    <dbReference type="NCBI Taxonomy" id="104663"/>
    <lineage>
        <taxon>Bacteria</taxon>
        <taxon>Pseudomonadati</taxon>
        <taxon>Bacteroidota</taxon>
        <taxon>Chitinophagia</taxon>
        <taxon>Chitinophagales</taxon>
        <taxon>Chitinophagaceae</taxon>
        <taxon>Chitinophaga</taxon>
    </lineage>
</organism>
<dbReference type="OrthoDB" id="673785at2"/>
<dbReference type="RefSeq" id="WP_143011640.1">
    <property type="nucleotide sequence ID" value="NZ_FNBN01000010.1"/>
</dbReference>
<name>A0A1G8B563_CHIFI</name>
<evidence type="ECO:0000256" key="1">
    <source>
        <dbReference type="SAM" id="Phobius"/>
    </source>
</evidence>
<evidence type="ECO:0000313" key="2">
    <source>
        <dbReference type="EMBL" id="SDH28369.1"/>
    </source>
</evidence>
<evidence type="ECO:0008006" key="4">
    <source>
        <dbReference type="Google" id="ProtNLM"/>
    </source>
</evidence>
<dbReference type="Proteomes" id="UP000199045">
    <property type="component" value="Unassembled WGS sequence"/>
</dbReference>
<protein>
    <recommendedName>
        <fullName evidence="4">TolB-like 6-blade propeller-like</fullName>
    </recommendedName>
</protein>
<feature type="transmembrane region" description="Helical" evidence="1">
    <location>
        <begin position="6"/>
        <end position="23"/>
    </location>
</feature>
<sequence>MTTRISIVILTTIVVLAFMFVIVRTSRQAYEKKHGFNRLFHQEDKLRLIKKIPTQHPLYFAGSDSSNIYFHTDDPHIVVYTDTAFSTIRTISLAIDSTVNRNLTNAFSTSIRYPDAFIFAYNIAAILAYNLQTGEHIVIPTPSNYSNAVQISDSTFILKYFTGNSTDQSFCKLNIYTKQLIRTDLLTEDLSSSGTLLYNEQNASCYYVHHYNNHIAIFDTAFRSIRSSHSIDTFTQSQIRYLSKNKTGSSDILYKPSGSRMLINYLSDLHEGRLYINSLIKADNETLLTDQSETVIDVYSTNMDKYLESFYIPVPSKQHLKSFCIFNRKILATYTNHLALYEFPGLSK</sequence>
<dbReference type="AlphaFoldDB" id="A0A1G8B563"/>
<keyword evidence="1" id="KW-1133">Transmembrane helix</keyword>
<dbReference type="STRING" id="104663.SAMN04488121_110135"/>
<keyword evidence="1" id="KW-0472">Membrane</keyword>
<gene>
    <name evidence="2" type="ORF">SAMN04488121_110135</name>
</gene>
<accession>A0A1G8B563</accession>
<keyword evidence="1" id="KW-0812">Transmembrane</keyword>